<evidence type="ECO:0000313" key="1">
    <source>
        <dbReference type="EMBL" id="MEE2002992.1"/>
    </source>
</evidence>
<dbReference type="RefSeq" id="WP_330130039.1">
    <property type="nucleotide sequence ID" value="NZ_JAUHLI010000019.1"/>
</dbReference>
<protein>
    <submittedName>
        <fullName evidence="1">Uncharacterized protein</fullName>
    </submittedName>
</protein>
<dbReference type="Proteomes" id="UP001336314">
    <property type="component" value="Unassembled WGS sequence"/>
</dbReference>
<dbReference type="EMBL" id="JAUHLI010000019">
    <property type="protein sequence ID" value="MEE2002992.1"/>
    <property type="molecule type" value="Genomic_DNA"/>
</dbReference>
<organism evidence="1 2">
    <name type="scientific">Alkalimonas cellulosilytica</name>
    <dbReference type="NCBI Taxonomy" id="3058395"/>
    <lineage>
        <taxon>Bacteria</taxon>
        <taxon>Pseudomonadati</taxon>
        <taxon>Pseudomonadota</taxon>
        <taxon>Gammaproteobacteria</taxon>
        <taxon>Alkalimonas</taxon>
    </lineage>
</organism>
<comment type="caution">
    <text evidence="1">The sequence shown here is derived from an EMBL/GenBank/DDBJ whole genome shotgun (WGS) entry which is preliminary data.</text>
</comment>
<gene>
    <name evidence="1" type="ORF">QWY20_16155</name>
</gene>
<evidence type="ECO:0000313" key="2">
    <source>
        <dbReference type="Proteomes" id="UP001336314"/>
    </source>
</evidence>
<name>A0ABU7JAH4_9GAMM</name>
<accession>A0ABU7JAH4</accession>
<keyword evidence="2" id="KW-1185">Reference proteome</keyword>
<sequence length="474" mass="55212">MAKTADKTIYANVFLRQLNFLLTALYQASQPQDSLFGLVRAYFQQEQPGWQELVNLQQNWQNAKKLPDPALSQHRRRYTELSYQLEQQRLKRLEQSIYCCELLLQLCEGESKSETLTRSARVLGSLQLLVPHQPKRALEVQFSYKLLYKMVLALRLLDHRLEREQMPSSWQHCWQQRQSDPTASTLCPFRNQIQLPLLQAILVQEFGQLHPAAQKLLHNSERRLDPLTELDSDARYQFLLQSHQGSLQLVQQGLGVWPYQGSDKTERQQHEQQQQKQQQWIKQLLEATQVPGQGSGNLLKVPQVYASIVMPGRKRFRYEALPKAALLLKQGVQQQLYSADWVDQLLRITGLFPQGYGLAFIPARASEQSRDKYEFAIVNALYPAEPQVPHCRIVTRNLQYKNTGKDYAVPTAQNLYFRTARKQLEVVPPERLREILSKLFADAEQRFLRQLLPRCWQPNDFFSLPAHQNLWNKG</sequence>
<proteinExistence type="predicted"/>
<reference evidence="1 2" key="1">
    <citation type="submission" date="2023-07" db="EMBL/GenBank/DDBJ databases">
        <title>Alkalimonas sp., MEB108 novel, alkaliphilic bacterium isolated from Lonar Lake, India.</title>
        <authorList>
            <person name="Joshi A."/>
            <person name="Thite S."/>
        </authorList>
    </citation>
    <scope>NUCLEOTIDE SEQUENCE [LARGE SCALE GENOMIC DNA]</scope>
    <source>
        <strain evidence="1 2">MEB108</strain>
    </source>
</reference>